<feature type="region of interest" description="Disordered" evidence="1">
    <location>
        <begin position="32"/>
        <end position="73"/>
    </location>
</feature>
<dbReference type="EMBL" id="MSFK01000026">
    <property type="protein sequence ID" value="PWY77315.1"/>
    <property type="molecule type" value="Genomic_DNA"/>
</dbReference>
<dbReference type="RefSeq" id="XP_025464502.1">
    <property type="nucleotide sequence ID" value="XM_025613430.1"/>
</dbReference>
<protein>
    <recommendedName>
        <fullName evidence="4">HNH nuclease domain-containing protein</fullName>
    </recommendedName>
</protein>
<feature type="compositionally biased region" description="Polar residues" evidence="1">
    <location>
        <begin position="39"/>
        <end position="49"/>
    </location>
</feature>
<evidence type="ECO:0000313" key="3">
    <source>
        <dbReference type="Proteomes" id="UP000246702"/>
    </source>
</evidence>
<sequence>MDMLRYYAAADNEIVRDKFRWTQLGRKREPNAFPVASYTPRSDTRSSSARPDALSMSAPSVLFPPPITSTTNQRSTDLGLAAVQPAVVTTTPQDNGGSSSAMTPTGGSRKRHDEPLESSVKHTRRRVDPPKQVESPISFNSESILTSYESCSAESVIEHLADIIHLHPSDLCDPLDIVTKGFWEGLGLFWNADRVAEWKGSFALEPVRKDPEGCSMVLKFWWLKPESFWPNVPDLPRDMDTAKYHIGLMDCRTEKPIQSGHEITLETPDPDNFPLPDFRILELQWILHRVAAISGAAGAWHLHQEPEKSKDNVSDLSPKLSAAATFDDRHPK</sequence>
<accession>A0A317VTR0</accession>
<name>A0A317VTR0_9EURO</name>
<reference evidence="2 3" key="1">
    <citation type="submission" date="2016-12" db="EMBL/GenBank/DDBJ databases">
        <title>The genomes of Aspergillus section Nigri reveals drivers in fungal speciation.</title>
        <authorList>
            <consortium name="DOE Joint Genome Institute"/>
            <person name="Vesth T.C."/>
            <person name="Nybo J."/>
            <person name="Theobald S."/>
            <person name="Brandl J."/>
            <person name="Frisvad J.C."/>
            <person name="Nielsen K.F."/>
            <person name="Lyhne E.K."/>
            <person name="Kogle M.E."/>
            <person name="Kuo A."/>
            <person name="Riley R."/>
            <person name="Clum A."/>
            <person name="Nolan M."/>
            <person name="Lipzen A."/>
            <person name="Salamov A."/>
            <person name="Henrissat B."/>
            <person name="Wiebenga A."/>
            <person name="De Vries R.P."/>
            <person name="Grigoriev I.V."/>
            <person name="Mortensen U.H."/>
            <person name="Andersen M.R."/>
            <person name="Baker S.E."/>
        </authorList>
    </citation>
    <scope>NUCLEOTIDE SEQUENCE [LARGE SCALE GENOMIC DNA]</scope>
    <source>
        <strain evidence="2 3">CBS 115572</strain>
    </source>
</reference>
<comment type="caution">
    <text evidence="2">The sequence shown here is derived from an EMBL/GenBank/DDBJ whole genome shotgun (WGS) entry which is preliminary data.</text>
</comment>
<dbReference type="Proteomes" id="UP000246702">
    <property type="component" value="Unassembled WGS sequence"/>
</dbReference>
<organism evidence="2 3">
    <name type="scientific">Aspergillus sclerotioniger CBS 115572</name>
    <dbReference type="NCBI Taxonomy" id="1450535"/>
    <lineage>
        <taxon>Eukaryota</taxon>
        <taxon>Fungi</taxon>
        <taxon>Dikarya</taxon>
        <taxon>Ascomycota</taxon>
        <taxon>Pezizomycotina</taxon>
        <taxon>Eurotiomycetes</taxon>
        <taxon>Eurotiomycetidae</taxon>
        <taxon>Eurotiales</taxon>
        <taxon>Aspergillaceae</taxon>
        <taxon>Aspergillus</taxon>
        <taxon>Aspergillus subgen. Circumdati</taxon>
    </lineage>
</organism>
<proteinExistence type="predicted"/>
<evidence type="ECO:0008006" key="4">
    <source>
        <dbReference type="Google" id="ProtNLM"/>
    </source>
</evidence>
<dbReference type="GeneID" id="37115573"/>
<gene>
    <name evidence="2" type="ORF">BO94DRAFT_549123</name>
</gene>
<keyword evidence="3" id="KW-1185">Reference proteome</keyword>
<dbReference type="OrthoDB" id="5416097at2759"/>
<evidence type="ECO:0000313" key="2">
    <source>
        <dbReference type="EMBL" id="PWY77315.1"/>
    </source>
</evidence>
<feature type="compositionally biased region" description="Polar residues" evidence="1">
    <location>
        <begin position="88"/>
        <end position="106"/>
    </location>
</feature>
<evidence type="ECO:0000256" key="1">
    <source>
        <dbReference type="SAM" id="MobiDB-lite"/>
    </source>
</evidence>
<feature type="region of interest" description="Disordered" evidence="1">
    <location>
        <begin position="305"/>
        <end position="332"/>
    </location>
</feature>
<dbReference type="AlphaFoldDB" id="A0A317VTR0"/>
<feature type="region of interest" description="Disordered" evidence="1">
    <location>
        <begin position="88"/>
        <end position="135"/>
    </location>
</feature>